<feature type="compositionally biased region" description="Low complexity" evidence="1">
    <location>
        <begin position="50"/>
        <end position="61"/>
    </location>
</feature>
<dbReference type="RefSeq" id="XP_009550133.1">
    <property type="nucleotide sequence ID" value="XM_009551838.1"/>
</dbReference>
<feature type="region of interest" description="Disordered" evidence="1">
    <location>
        <begin position="46"/>
        <end position="97"/>
    </location>
</feature>
<evidence type="ECO:0000313" key="3">
    <source>
        <dbReference type="Proteomes" id="UP000030671"/>
    </source>
</evidence>
<dbReference type="GeneID" id="20666274"/>
<feature type="compositionally biased region" description="Polar residues" evidence="1">
    <location>
        <begin position="62"/>
        <end position="71"/>
    </location>
</feature>
<accession>W4JXE7</accession>
<dbReference type="Proteomes" id="UP000030671">
    <property type="component" value="Unassembled WGS sequence"/>
</dbReference>
<feature type="region of interest" description="Disordered" evidence="1">
    <location>
        <begin position="1"/>
        <end position="25"/>
    </location>
</feature>
<dbReference type="KEGG" id="hir:HETIRDRAFT_107739"/>
<keyword evidence="3" id="KW-1185">Reference proteome</keyword>
<gene>
    <name evidence="2" type="ORF">HETIRDRAFT_107739</name>
</gene>
<feature type="compositionally biased region" description="Pro residues" evidence="1">
    <location>
        <begin position="78"/>
        <end position="97"/>
    </location>
</feature>
<proteinExistence type="predicted"/>
<dbReference type="AlphaFoldDB" id="W4JXE7"/>
<protein>
    <submittedName>
        <fullName evidence="2">Uncharacterized protein</fullName>
    </submittedName>
</protein>
<evidence type="ECO:0000256" key="1">
    <source>
        <dbReference type="SAM" id="MobiDB-lite"/>
    </source>
</evidence>
<sequence length="97" mass="10415">MTAQLLNEPPGARPTPQAINPEDPPLRPRLVFIILCPPPECMRARNAPMSMSSSRGSTYSSHPNQKATSLGSALLLPDPGPTPMPMPIPIPIPIELE</sequence>
<dbReference type="EMBL" id="KI925462">
    <property type="protein sequence ID" value="ETW78134.1"/>
    <property type="molecule type" value="Genomic_DNA"/>
</dbReference>
<organism evidence="2 3">
    <name type="scientific">Heterobasidion irregulare (strain TC 32-1)</name>
    <dbReference type="NCBI Taxonomy" id="747525"/>
    <lineage>
        <taxon>Eukaryota</taxon>
        <taxon>Fungi</taxon>
        <taxon>Dikarya</taxon>
        <taxon>Basidiomycota</taxon>
        <taxon>Agaricomycotina</taxon>
        <taxon>Agaricomycetes</taxon>
        <taxon>Russulales</taxon>
        <taxon>Bondarzewiaceae</taxon>
        <taxon>Heterobasidion</taxon>
        <taxon>Heterobasidion annosum species complex</taxon>
    </lineage>
</organism>
<name>W4JXE7_HETIT</name>
<dbReference type="HOGENOM" id="CLU_2346963_0_0_1"/>
<reference evidence="2 3" key="1">
    <citation type="journal article" date="2012" name="New Phytol.">
        <title>Insight into trade-off between wood decay and parasitism from the genome of a fungal forest pathogen.</title>
        <authorList>
            <person name="Olson A."/>
            <person name="Aerts A."/>
            <person name="Asiegbu F."/>
            <person name="Belbahri L."/>
            <person name="Bouzid O."/>
            <person name="Broberg A."/>
            <person name="Canback B."/>
            <person name="Coutinho P.M."/>
            <person name="Cullen D."/>
            <person name="Dalman K."/>
            <person name="Deflorio G."/>
            <person name="van Diepen L.T."/>
            <person name="Dunand C."/>
            <person name="Duplessis S."/>
            <person name="Durling M."/>
            <person name="Gonthier P."/>
            <person name="Grimwood J."/>
            <person name="Fossdal C.G."/>
            <person name="Hansson D."/>
            <person name="Henrissat B."/>
            <person name="Hietala A."/>
            <person name="Himmelstrand K."/>
            <person name="Hoffmeister D."/>
            <person name="Hogberg N."/>
            <person name="James T.Y."/>
            <person name="Karlsson M."/>
            <person name="Kohler A."/>
            <person name="Kues U."/>
            <person name="Lee Y.H."/>
            <person name="Lin Y.C."/>
            <person name="Lind M."/>
            <person name="Lindquist E."/>
            <person name="Lombard V."/>
            <person name="Lucas S."/>
            <person name="Lunden K."/>
            <person name="Morin E."/>
            <person name="Murat C."/>
            <person name="Park J."/>
            <person name="Raffaello T."/>
            <person name="Rouze P."/>
            <person name="Salamov A."/>
            <person name="Schmutz J."/>
            <person name="Solheim H."/>
            <person name="Stahlberg J."/>
            <person name="Velez H."/>
            <person name="de Vries R.P."/>
            <person name="Wiebenga A."/>
            <person name="Woodward S."/>
            <person name="Yakovlev I."/>
            <person name="Garbelotto M."/>
            <person name="Martin F."/>
            <person name="Grigoriev I.V."/>
            <person name="Stenlid J."/>
        </authorList>
    </citation>
    <scope>NUCLEOTIDE SEQUENCE [LARGE SCALE GENOMIC DNA]</scope>
    <source>
        <strain evidence="2 3">TC 32-1</strain>
    </source>
</reference>
<dbReference type="InParanoid" id="W4JXE7"/>
<evidence type="ECO:0000313" key="2">
    <source>
        <dbReference type="EMBL" id="ETW78134.1"/>
    </source>
</evidence>